<keyword evidence="4 5" id="KW-0472">Membrane</keyword>
<dbReference type="Proteomes" id="UP000219452">
    <property type="component" value="Unassembled WGS sequence"/>
</dbReference>
<evidence type="ECO:0000313" key="7">
    <source>
        <dbReference type="EMBL" id="SOD97504.1"/>
    </source>
</evidence>
<organism evidence="7 8">
    <name type="scientific">Spirosoma fluviale</name>
    <dbReference type="NCBI Taxonomy" id="1597977"/>
    <lineage>
        <taxon>Bacteria</taxon>
        <taxon>Pseudomonadati</taxon>
        <taxon>Bacteroidota</taxon>
        <taxon>Cytophagia</taxon>
        <taxon>Cytophagales</taxon>
        <taxon>Cytophagaceae</taxon>
        <taxon>Spirosoma</taxon>
    </lineage>
</organism>
<dbReference type="Pfam" id="PF04116">
    <property type="entry name" value="FA_hydroxylase"/>
    <property type="match status" value="1"/>
</dbReference>
<keyword evidence="8" id="KW-1185">Reference proteome</keyword>
<keyword evidence="3 5" id="KW-1133">Transmembrane helix</keyword>
<dbReference type="AlphaFoldDB" id="A0A286GRC1"/>
<dbReference type="InterPro" id="IPR006694">
    <property type="entry name" value="Fatty_acid_hydroxylase"/>
</dbReference>
<feature type="transmembrane region" description="Helical" evidence="5">
    <location>
        <begin position="100"/>
        <end position="120"/>
    </location>
</feature>
<gene>
    <name evidence="7" type="ORF">SAMN06269250_5812</name>
</gene>
<dbReference type="InterPro" id="IPR050307">
    <property type="entry name" value="Sterol_Desaturase_Related"/>
</dbReference>
<feature type="domain" description="Fatty acid hydroxylase" evidence="6">
    <location>
        <begin position="108"/>
        <end position="242"/>
    </location>
</feature>
<evidence type="ECO:0000256" key="5">
    <source>
        <dbReference type="SAM" id="Phobius"/>
    </source>
</evidence>
<evidence type="ECO:0000256" key="2">
    <source>
        <dbReference type="ARBA" id="ARBA00022692"/>
    </source>
</evidence>
<dbReference type="GO" id="GO:0016491">
    <property type="term" value="F:oxidoreductase activity"/>
    <property type="evidence" value="ECO:0007669"/>
    <property type="project" value="InterPro"/>
</dbReference>
<dbReference type="OrthoDB" id="9770329at2"/>
<accession>A0A286GRC1</accession>
<sequence>MIHLTSPATVGLTALLFFIAIFGRYVLFSLAFWWLFKVSLKEQFAHRAVQTRPRKAGQDWREIGWSVITSLIFTAIAIGIIYAYQLGYTRIYTDIHAYPLLWYPASIMLVLFIHETYYYWLHRWMHWPGVYKLVHKTHHDSITTSPWTAFSFHPTESTLQAIVIPALTFILPLHISAVGLILMIMTMSSAINHLNTEIYPQDFNRHWLGRWLIGATHHSLHHTQFRFNYGLYFTFWDKWMNTESPDFHRLFGEKSKKAVLGARSEKAVLGARSEE</sequence>
<feature type="transmembrane region" description="Helical" evidence="5">
    <location>
        <begin position="63"/>
        <end position="88"/>
    </location>
</feature>
<dbReference type="GO" id="GO:0005506">
    <property type="term" value="F:iron ion binding"/>
    <property type="evidence" value="ECO:0007669"/>
    <property type="project" value="InterPro"/>
</dbReference>
<keyword evidence="2 5" id="KW-0812">Transmembrane</keyword>
<dbReference type="GO" id="GO:0008610">
    <property type="term" value="P:lipid biosynthetic process"/>
    <property type="evidence" value="ECO:0007669"/>
    <property type="project" value="InterPro"/>
</dbReference>
<evidence type="ECO:0000256" key="3">
    <source>
        <dbReference type="ARBA" id="ARBA00022989"/>
    </source>
</evidence>
<reference evidence="8" key="1">
    <citation type="submission" date="2017-09" db="EMBL/GenBank/DDBJ databases">
        <authorList>
            <person name="Varghese N."/>
            <person name="Submissions S."/>
        </authorList>
    </citation>
    <scope>NUCLEOTIDE SEQUENCE [LARGE SCALE GENOMIC DNA]</scope>
    <source>
        <strain evidence="8">DSM 29961</strain>
    </source>
</reference>
<feature type="transmembrane region" description="Helical" evidence="5">
    <location>
        <begin position="12"/>
        <end position="36"/>
    </location>
</feature>
<feature type="transmembrane region" description="Helical" evidence="5">
    <location>
        <begin position="162"/>
        <end position="185"/>
    </location>
</feature>
<protein>
    <submittedName>
        <fullName evidence="7">C-5 sterol desaturase</fullName>
    </submittedName>
</protein>
<dbReference type="EMBL" id="OCNH01000007">
    <property type="protein sequence ID" value="SOD97504.1"/>
    <property type="molecule type" value="Genomic_DNA"/>
</dbReference>
<evidence type="ECO:0000313" key="8">
    <source>
        <dbReference type="Proteomes" id="UP000219452"/>
    </source>
</evidence>
<proteinExistence type="predicted"/>
<dbReference type="PANTHER" id="PTHR11863">
    <property type="entry name" value="STEROL DESATURASE"/>
    <property type="match status" value="1"/>
</dbReference>
<name>A0A286GRC1_9BACT</name>
<evidence type="ECO:0000259" key="6">
    <source>
        <dbReference type="Pfam" id="PF04116"/>
    </source>
</evidence>
<evidence type="ECO:0000256" key="4">
    <source>
        <dbReference type="ARBA" id="ARBA00023136"/>
    </source>
</evidence>
<comment type="subcellular location">
    <subcellularLocation>
        <location evidence="1">Membrane</location>
    </subcellularLocation>
</comment>
<dbReference type="RefSeq" id="WP_097130784.1">
    <property type="nucleotide sequence ID" value="NZ_OCNH01000007.1"/>
</dbReference>
<evidence type="ECO:0000256" key="1">
    <source>
        <dbReference type="ARBA" id="ARBA00004370"/>
    </source>
</evidence>
<dbReference type="GO" id="GO:0016020">
    <property type="term" value="C:membrane"/>
    <property type="evidence" value="ECO:0007669"/>
    <property type="project" value="UniProtKB-SubCell"/>
</dbReference>